<evidence type="ECO:0000256" key="1">
    <source>
        <dbReference type="SAM" id="MobiDB-lite"/>
    </source>
</evidence>
<feature type="region of interest" description="Disordered" evidence="1">
    <location>
        <begin position="1"/>
        <end position="53"/>
    </location>
</feature>
<dbReference type="Pfam" id="PF08378">
    <property type="entry name" value="NERD"/>
    <property type="match status" value="1"/>
</dbReference>
<dbReference type="EMBL" id="SHKL01000001">
    <property type="protein sequence ID" value="RZT88959.1"/>
    <property type="molecule type" value="Genomic_DNA"/>
</dbReference>
<dbReference type="Proteomes" id="UP000291591">
    <property type="component" value="Unassembled WGS sequence"/>
</dbReference>
<organism evidence="3 4">
    <name type="scientific">Pseudonocardia sediminis</name>
    <dbReference type="NCBI Taxonomy" id="1397368"/>
    <lineage>
        <taxon>Bacteria</taxon>
        <taxon>Bacillati</taxon>
        <taxon>Actinomycetota</taxon>
        <taxon>Actinomycetes</taxon>
        <taxon>Pseudonocardiales</taxon>
        <taxon>Pseudonocardiaceae</taxon>
        <taxon>Pseudonocardia</taxon>
    </lineage>
</organism>
<dbReference type="AlphaFoldDB" id="A0A4Q7V844"/>
<feature type="domain" description="NERD" evidence="2">
    <location>
        <begin position="52"/>
        <end position="170"/>
    </location>
</feature>
<accession>A0A4Q7V844</accession>
<reference evidence="3 4" key="1">
    <citation type="submission" date="2019-02" db="EMBL/GenBank/DDBJ databases">
        <title>Sequencing the genomes of 1000 actinobacteria strains.</title>
        <authorList>
            <person name="Klenk H.-P."/>
        </authorList>
    </citation>
    <scope>NUCLEOTIDE SEQUENCE [LARGE SCALE GENOMIC DNA]</scope>
    <source>
        <strain evidence="3 4">DSM 45779</strain>
    </source>
</reference>
<keyword evidence="4" id="KW-1185">Reference proteome</keyword>
<proteinExistence type="predicted"/>
<evidence type="ECO:0000313" key="3">
    <source>
        <dbReference type="EMBL" id="RZT88959.1"/>
    </source>
</evidence>
<evidence type="ECO:0000313" key="4">
    <source>
        <dbReference type="Proteomes" id="UP000291591"/>
    </source>
</evidence>
<name>A0A4Q7V844_PSEST</name>
<comment type="caution">
    <text evidence="3">The sequence shown here is derived from an EMBL/GenBank/DDBJ whole genome shotgun (WGS) entry which is preliminary data.</text>
</comment>
<evidence type="ECO:0000259" key="2">
    <source>
        <dbReference type="Pfam" id="PF08378"/>
    </source>
</evidence>
<dbReference type="InterPro" id="IPR011528">
    <property type="entry name" value="NERD"/>
</dbReference>
<sequence length="223" mass="24245">MVGATLPGMENTTTYPGTTDLATHYPGRRVGHEAARRRAEQGPGADRTWRLGADGEERTAHLLESLTGRTRRDRFLHRPPSWRVLHSVPLDDGTADIDHVLIGPPGVCVVNTRHHRGGRVLLDGDALVVNGFRTDAVARARAEGALARALLLPRLEAELGPVPVRPVIAIVGAAMQVARWPDDVIVATEGALIAAMRGLAPVLDARRVERVHDVARRPESWRV</sequence>
<protein>
    <submittedName>
        <fullName evidence="3">Nuclease-like protein</fullName>
    </submittedName>
</protein>
<feature type="compositionally biased region" description="Polar residues" evidence="1">
    <location>
        <begin position="10"/>
        <end position="21"/>
    </location>
</feature>
<feature type="compositionally biased region" description="Basic and acidic residues" evidence="1">
    <location>
        <begin position="30"/>
        <end position="40"/>
    </location>
</feature>
<gene>
    <name evidence="3" type="ORF">EV383_5913</name>
</gene>